<dbReference type="Proteomes" id="UP000002219">
    <property type="component" value="Chromosome 2"/>
</dbReference>
<dbReference type="HOGENOM" id="CLU_1592876_0_0_11"/>
<organism evidence="3 4">
    <name type="scientific">Nocardiopsis dassonvillei (strain ATCC 23218 / DSM 43111 / CIP 107115 / JCM 7437 / KCTC 9190 / NBRC 14626 / NCTC 10488 / NRRL B-5397 / IMRU 509)</name>
    <name type="common">Actinomadura dassonvillei</name>
    <dbReference type="NCBI Taxonomy" id="446468"/>
    <lineage>
        <taxon>Bacteria</taxon>
        <taxon>Bacillati</taxon>
        <taxon>Actinomycetota</taxon>
        <taxon>Actinomycetes</taxon>
        <taxon>Streptosporangiales</taxon>
        <taxon>Nocardiopsidaceae</taxon>
        <taxon>Nocardiopsis</taxon>
    </lineage>
</organism>
<keyword evidence="2" id="KW-0812">Transmembrane</keyword>
<dbReference type="STRING" id="446468.Ndas_5507"/>
<geneLocation type="plasmid" evidence="4">
    <name>pNDAS01</name>
</geneLocation>
<dbReference type="EMBL" id="CP002041">
    <property type="protein sequence ID" value="ADH70886.1"/>
    <property type="molecule type" value="Genomic_DNA"/>
</dbReference>
<sequence>MGELLSTILAMATSTPIYMNIVGGALVGVFWQSYLDTRIAKNDYEAHLREALANEASRVARHERSRNLPAFLRVADLDNIYLQNVNRVATTIRTVVENNGQHLANLWSIPFHRDAVKEFLGRKQGKSRVDAFMDGYTQSARMNGINVNGRPLTTASGGAENKRTRLS</sequence>
<keyword evidence="2" id="KW-0472">Membrane</keyword>
<dbReference type="AlphaFoldDB" id="D7B9M8"/>
<evidence type="ECO:0000256" key="2">
    <source>
        <dbReference type="SAM" id="Phobius"/>
    </source>
</evidence>
<gene>
    <name evidence="3" type="ordered locus">Ndas_5507</name>
</gene>
<evidence type="ECO:0000256" key="1">
    <source>
        <dbReference type="SAM" id="MobiDB-lite"/>
    </source>
</evidence>
<accession>D7B9M8</accession>
<dbReference type="KEGG" id="nda:Ndas_5507"/>
<keyword evidence="2" id="KW-1133">Transmembrane helix</keyword>
<feature type="transmembrane region" description="Helical" evidence="2">
    <location>
        <begin position="6"/>
        <end position="31"/>
    </location>
</feature>
<protein>
    <submittedName>
        <fullName evidence="3">Uncharacterized protein</fullName>
    </submittedName>
</protein>
<evidence type="ECO:0000313" key="3">
    <source>
        <dbReference type="EMBL" id="ADH70886.1"/>
    </source>
</evidence>
<evidence type="ECO:0000313" key="4">
    <source>
        <dbReference type="Proteomes" id="UP000002219"/>
    </source>
</evidence>
<feature type="region of interest" description="Disordered" evidence="1">
    <location>
        <begin position="148"/>
        <end position="167"/>
    </location>
</feature>
<reference evidence="3 4" key="1">
    <citation type="journal article" date="2010" name="Stand. Genomic Sci.">
        <title>Complete genome sequence of Nocardiopsis dassonvillei type strain (IMRU 509).</title>
        <authorList>
            <person name="Sun H."/>
            <person name="Lapidus A."/>
            <person name="Nolan M."/>
            <person name="Lucas S."/>
            <person name="Del Rio T.G."/>
            <person name="Tice H."/>
            <person name="Cheng J.F."/>
            <person name="Tapia R."/>
            <person name="Han C."/>
            <person name="Goodwin L."/>
            <person name="Pitluck S."/>
            <person name="Pagani I."/>
            <person name="Ivanova N."/>
            <person name="Mavromatis K."/>
            <person name="Mikhailova N."/>
            <person name="Pati A."/>
            <person name="Chen A."/>
            <person name="Palaniappan K."/>
            <person name="Land M."/>
            <person name="Hauser L."/>
            <person name="Chang Y.J."/>
            <person name="Jeffries C.D."/>
            <person name="Djao O.D."/>
            <person name="Rohde M."/>
            <person name="Sikorski J."/>
            <person name="Goker M."/>
            <person name="Woyke T."/>
            <person name="Bristow J."/>
            <person name="Eisen J.A."/>
            <person name="Markowitz V."/>
            <person name="Hugenholtz P."/>
            <person name="Kyrpides N.C."/>
            <person name="Klenk H.P."/>
        </authorList>
    </citation>
    <scope>NUCLEOTIDE SEQUENCE [LARGE SCALE GENOMIC DNA]</scope>
    <source>
        <strain evidence="4">ATCC 23218 / DSM 43111 / CIP 107115 / JCM 7437 / KCTC 9190 / NBRC 14626 / NCTC 10488 / NRRL B-5397 / IMRU 509</strain>
        <plasmid evidence="4">Chromosome 2</plasmid>
    </source>
</reference>
<proteinExistence type="predicted"/>
<keyword evidence="4" id="KW-1185">Reference proteome</keyword>
<name>D7B9M8_NOCDD</name>